<evidence type="ECO:0000256" key="1">
    <source>
        <dbReference type="SAM" id="Phobius"/>
    </source>
</evidence>
<reference evidence="2 3" key="1">
    <citation type="submission" date="2020-09" db="EMBL/GenBank/DDBJ databases">
        <title>De no assembly of potato wild relative species, Solanum commersonii.</title>
        <authorList>
            <person name="Cho K."/>
        </authorList>
    </citation>
    <scope>NUCLEOTIDE SEQUENCE [LARGE SCALE GENOMIC DNA]</scope>
    <source>
        <strain evidence="2">LZ3.2</strain>
        <tissue evidence="2">Leaf</tissue>
    </source>
</reference>
<keyword evidence="1" id="KW-0812">Transmembrane</keyword>
<proteinExistence type="predicted"/>
<keyword evidence="1" id="KW-0472">Membrane</keyword>
<dbReference type="AlphaFoldDB" id="A0A9J5WME7"/>
<dbReference type="EMBL" id="JACXVP010000011">
    <property type="protein sequence ID" value="KAG5576383.1"/>
    <property type="molecule type" value="Genomic_DNA"/>
</dbReference>
<evidence type="ECO:0000313" key="3">
    <source>
        <dbReference type="Proteomes" id="UP000824120"/>
    </source>
</evidence>
<accession>A0A9J5WME7</accession>
<name>A0A9J5WME7_SOLCO</name>
<protein>
    <submittedName>
        <fullName evidence="2">Uncharacterized protein</fullName>
    </submittedName>
</protein>
<organism evidence="2 3">
    <name type="scientific">Solanum commersonii</name>
    <name type="common">Commerson's wild potato</name>
    <name type="synonym">Commerson's nightshade</name>
    <dbReference type="NCBI Taxonomy" id="4109"/>
    <lineage>
        <taxon>Eukaryota</taxon>
        <taxon>Viridiplantae</taxon>
        <taxon>Streptophyta</taxon>
        <taxon>Embryophyta</taxon>
        <taxon>Tracheophyta</taxon>
        <taxon>Spermatophyta</taxon>
        <taxon>Magnoliopsida</taxon>
        <taxon>eudicotyledons</taxon>
        <taxon>Gunneridae</taxon>
        <taxon>Pentapetalae</taxon>
        <taxon>asterids</taxon>
        <taxon>lamiids</taxon>
        <taxon>Solanales</taxon>
        <taxon>Solanaceae</taxon>
        <taxon>Solanoideae</taxon>
        <taxon>Solaneae</taxon>
        <taxon>Solanum</taxon>
    </lineage>
</organism>
<feature type="transmembrane region" description="Helical" evidence="1">
    <location>
        <begin position="20"/>
        <end position="41"/>
    </location>
</feature>
<comment type="caution">
    <text evidence="2">The sequence shown here is derived from an EMBL/GenBank/DDBJ whole genome shotgun (WGS) entry which is preliminary data.</text>
</comment>
<keyword evidence="3" id="KW-1185">Reference proteome</keyword>
<keyword evidence="1" id="KW-1133">Transmembrane helix</keyword>
<sequence length="141" mass="16373">MGKQAIFYVKRSPVWVNPLFCQFSCAIFVDLLVIQISDVIFAKNFMTSFKTLVMELASPDRQTNPFSRSNEHRSGFLTSFLPKVFTEVRQDLSYGADWSRRVKLPIFKMGKSAHFHGQMIREVGKPPVLPIFVCYSPWIFW</sequence>
<dbReference type="Proteomes" id="UP000824120">
    <property type="component" value="Chromosome 11"/>
</dbReference>
<gene>
    <name evidence="2" type="ORF">H5410_056517</name>
</gene>
<evidence type="ECO:0000313" key="2">
    <source>
        <dbReference type="EMBL" id="KAG5576383.1"/>
    </source>
</evidence>